<evidence type="ECO:0000256" key="1">
    <source>
        <dbReference type="SAM" id="MobiDB-lite"/>
    </source>
</evidence>
<dbReference type="OrthoDB" id="983542at2759"/>
<evidence type="ECO:0000313" key="2">
    <source>
        <dbReference type="EMBL" id="KAE9467272.1"/>
    </source>
</evidence>
<dbReference type="Gene3D" id="3.30.70.260">
    <property type="match status" value="1"/>
</dbReference>
<organism evidence="2 3">
    <name type="scientific">Rhododendron williamsianum</name>
    <dbReference type="NCBI Taxonomy" id="262921"/>
    <lineage>
        <taxon>Eukaryota</taxon>
        <taxon>Viridiplantae</taxon>
        <taxon>Streptophyta</taxon>
        <taxon>Embryophyta</taxon>
        <taxon>Tracheophyta</taxon>
        <taxon>Spermatophyta</taxon>
        <taxon>Magnoliopsida</taxon>
        <taxon>eudicotyledons</taxon>
        <taxon>Gunneridae</taxon>
        <taxon>Pentapetalae</taxon>
        <taxon>asterids</taxon>
        <taxon>Ericales</taxon>
        <taxon>Ericaceae</taxon>
        <taxon>Ericoideae</taxon>
        <taxon>Rhodoreae</taxon>
        <taxon>Rhododendron</taxon>
    </lineage>
</organism>
<dbReference type="GO" id="GO:0047769">
    <property type="term" value="F:arogenate dehydratase activity"/>
    <property type="evidence" value="ECO:0007669"/>
    <property type="project" value="TreeGrafter"/>
</dbReference>
<dbReference type="AlphaFoldDB" id="A0A6A4MDY7"/>
<accession>A0A6A4MDY7</accession>
<dbReference type="GO" id="GO:0009094">
    <property type="term" value="P:L-phenylalanine biosynthetic process"/>
    <property type="evidence" value="ECO:0007669"/>
    <property type="project" value="TreeGrafter"/>
</dbReference>
<feature type="non-terminal residue" evidence="2">
    <location>
        <position position="1"/>
    </location>
</feature>
<sequence length="218" mass="24115">MSADGTPTTKTSFKTRWRRHRSRRRSGGEAGGGVVAGVWEEKENWTGRSRLGQVVTLWPLLATVFSVSQKYISLMGVVDLMVCTTRIGCLYSMTFQDDSAIITHYLVLARDPIIPRADKPFKTSIVFTLQEGPGVLFKALVVFALRGSGASLVYGFMDHLWDSNITEDTAEFLTTMALFSQINAQGVRWNNHLDSGISLSELELTCSQREGAEASVKD</sequence>
<dbReference type="Proteomes" id="UP000428333">
    <property type="component" value="Linkage Group LG01"/>
</dbReference>
<feature type="compositionally biased region" description="Polar residues" evidence="1">
    <location>
        <begin position="1"/>
        <end position="12"/>
    </location>
</feature>
<dbReference type="GO" id="GO:0009507">
    <property type="term" value="C:chloroplast"/>
    <property type="evidence" value="ECO:0007669"/>
    <property type="project" value="TreeGrafter"/>
</dbReference>
<feature type="region of interest" description="Disordered" evidence="1">
    <location>
        <begin position="1"/>
        <end position="31"/>
    </location>
</feature>
<reference evidence="2 3" key="1">
    <citation type="journal article" date="2019" name="Genome Biol. Evol.">
        <title>The Rhododendron genome and chromosomal organization provide insight into shared whole-genome duplications across the heath family (Ericaceae).</title>
        <authorList>
            <person name="Soza V.L."/>
            <person name="Lindsley D."/>
            <person name="Waalkes A."/>
            <person name="Ramage E."/>
            <person name="Patwardhan R.P."/>
            <person name="Burton J.N."/>
            <person name="Adey A."/>
            <person name="Kumar A."/>
            <person name="Qiu R."/>
            <person name="Shendure J."/>
            <person name="Hall B."/>
        </authorList>
    </citation>
    <scope>NUCLEOTIDE SEQUENCE [LARGE SCALE GENOMIC DNA]</scope>
    <source>
        <strain evidence="2">RSF 1966-606</strain>
    </source>
</reference>
<protein>
    <submittedName>
        <fullName evidence="2">Uncharacterized protein</fullName>
    </submittedName>
</protein>
<gene>
    <name evidence="2" type="ORF">C3L33_00819</name>
</gene>
<evidence type="ECO:0000313" key="3">
    <source>
        <dbReference type="Proteomes" id="UP000428333"/>
    </source>
</evidence>
<dbReference type="GO" id="GO:0004664">
    <property type="term" value="F:prephenate dehydratase activity"/>
    <property type="evidence" value="ECO:0007669"/>
    <property type="project" value="TreeGrafter"/>
</dbReference>
<feature type="compositionally biased region" description="Basic residues" evidence="1">
    <location>
        <begin position="13"/>
        <end position="25"/>
    </location>
</feature>
<dbReference type="EMBL" id="QEFC01000040">
    <property type="protein sequence ID" value="KAE9467272.1"/>
    <property type="molecule type" value="Genomic_DNA"/>
</dbReference>
<dbReference type="PANTHER" id="PTHR21022">
    <property type="entry name" value="PREPHENATE DEHYDRATASE P PROTEIN"/>
    <property type="match status" value="1"/>
</dbReference>
<name>A0A6A4MDY7_9ERIC</name>
<comment type="caution">
    <text evidence="2">The sequence shown here is derived from an EMBL/GenBank/DDBJ whole genome shotgun (WGS) entry which is preliminary data.</text>
</comment>
<dbReference type="PANTHER" id="PTHR21022:SF12">
    <property type="entry name" value="AROGENATE DEHYDRATASE"/>
    <property type="match status" value="1"/>
</dbReference>
<proteinExistence type="predicted"/>
<keyword evidence="3" id="KW-1185">Reference proteome</keyword>
<dbReference type="SUPFAM" id="SSF55021">
    <property type="entry name" value="ACT-like"/>
    <property type="match status" value="1"/>
</dbReference>
<dbReference type="InterPro" id="IPR045865">
    <property type="entry name" value="ACT-like_dom_sf"/>
</dbReference>